<keyword evidence="3" id="KW-0808">Transferase</keyword>
<evidence type="ECO:0000256" key="1">
    <source>
        <dbReference type="SAM" id="Phobius"/>
    </source>
</evidence>
<feature type="transmembrane region" description="Helical" evidence="1">
    <location>
        <begin position="60"/>
        <end position="78"/>
    </location>
</feature>
<dbReference type="OrthoDB" id="9767863at2"/>
<dbReference type="Proteomes" id="UP000198281">
    <property type="component" value="Unassembled WGS sequence"/>
</dbReference>
<dbReference type="Pfam" id="PF01757">
    <property type="entry name" value="Acyl_transf_3"/>
    <property type="match status" value="1"/>
</dbReference>
<keyword evidence="1" id="KW-0472">Membrane</keyword>
<feature type="transmembrane region" description="Helical" evidence="1">
    <location>
        <begin position="184"/>
        <end position="200"/>
    </location>
</feature>
<dbReference type="AlphaFoldDB" id="A0A239FS24"/>
<evidence type="ECO:0000259" key="2">
    <source>
        <dbReference type="Pfam" id="PF01757"/>
    </source>
</evidence>
<gene>
    <name evidence="3" type="ORF">SAMN06295912_11013</name>
</gene>
<feature type="transmembrane region" description="Helical" evidence="1">
    <location>
        <begin position="245"/>
        <end position="262"/>
    </location>
</feature>
<protein>
    <submittedName>
        <fullName evidence="3">Peptidoglycan/LPS O-acetylase OafA/YrhL, contains acyltransferase and SGNH-hydrolase domains</fullName>
    </submittedName>
</protein>
<feature type="transmembrane region" description="Helical" evidence="1">
    <location>
        <begin position="307"/>
        <end position="324"/>
    </location>
</feature>
<reference evidence="4" key="1">
    <citation type="submission" date="2017-06" db="EMBL/GenBank/DDBJ databases">
        <authorList>
            <person name="Varghese N."/>
            <person name="Submissions S."/>
        </authorList>
    </citation>
    <scope>NUCLEOTIDE SEQUENCE [LARGE SCALE GENOMIC DNA]</scope>
    <source>
        <strain evidence="4">LNB2</strain>
    </source>
</reference>
<feature type="transmembrane region" description="Helical" evidence="1">
    <location>
        <begin position="268"/>
        <end position="286"/>
    </location>
</feature>
<keyword evidence="3" id="KW-0378">Hydrolase</keyword>
<evidence type="ECO:0000313" key="3">
    <source>
        <dbReference type="EMBL" id="SNS59585.1"/>
    </source>
</evidence>
<dbReference type="InterPro" id="IPR050879">
    <property type="entry name" value="Acyltransferase_3"/>
</dbReference>
<dbReference type="EMBL" id="FZOS01000010">
    <property type="protein sequence ID" value="SNS59585.1"/>
    <property type="molecule type" value="Genomic_DNA"/>
</dbReference>
<evidence type="ECO:0000313" key="4">
    <source>
        <dbReference type="Proteomes" id="UP000198281"/>
    </source>
</evidence>
<name>A0A239FS24_9SPHN</name>
<feature type="transmembrane region" description="Helical" evidence="1">
    <location>
        <begin position="220"/>
        <end position="238"/>
    </location>
</feature>
<dbReference type="RefSeq" id="WP_089219623.1">
    <property type="nucleotide sequence ID" value="NZ_FZOS01000010.1"/>
</dbReference>
<proteinExistence type="predicted"/>
<dbReference type="GO" id="GO:0016747">
    <property type="term" value="F:acyltransferase activity, transferring groups other than amino-acyl groups"/>
    <property type="evidence" value="ECO:0007669"/>
    <property type="project" value="InterPro"/>
</dbReference>
<feature type="domain" description="Acyltransferase 3" evidence="2">
    <location>
        <begin position="16"/>
        <end position="346"/>
    </location>
</feature>
<sequence>MSGLLIPAEAGAMRRNNFDAIRLGMALLVIWSHCFAIYHGSEANEPVSRLLGGHYNAGNVGVWVFFIISGFLISHSYVRSPDLWTYLKRRVARIHPGFIAATSICAFLVVPLFSSQGFAVLSPAEVARTIGLNILLQGHMPPSDAFAANPVQAVNGALWSIPFEFWCYLGLAALGAAGAMRKRIAVPLLMVLIMLVRAWLDLTGRKPGGGIIGDIIGWPYLWFAVAPCFLAGMSVYLYRDRLPRSRTLFAGLLLALLIAAHLPVSPLASQILCGLLFPPATAYMVFHLGFSRSVRLPDVARRGDYSYGTYLYGFPIQQMVMAAFGVAMPFFLYVPTVLALSLIAGMASWYCVEQWFLPRSRREHGERQETSQGFEQPAAESR</sequence>
<dbReference type="GO" id="GO:0016787">
    <property type="term" value="F:hydrolase activity"/>
    <property type="evidence" value="ECO:0007669"/>
    <property type="project" value="UniProtKB-KW"/>
</dbReference>
<organism evidence="3 4">
    <name type="scientific">Edaphosphingomonas laterariae</name>
    <dbReference type="NCBI Taxonomy" id="861865"/>
    <lineage>
        <taxon>Bacteria</taxon>
        <taxon>Pseudomonadati</taxon>
        <taxon>Pseudomonadota</taxon>
        <taxon>Alphaproteobacteria</taxon>
        <taxon>Sphingomonadales</taxon>
        <taxon>Rhizorhabdaceae</taxon>
        <taxon>Edaphosphingomonas</taxon>
    </lineage>
</organism>
<feature type="transmembrane region" description="Helical" evidence="1">
    <location>
        <begin position="98"/>
        <end position="119"/>
    </location>
</feature>
<dbReference type="InterPro" id="IPR002656">
    <property type="entry name" value="Acyl_transf_3_dom"/>
</dbReference>
<feature type="transmembrane region" description="Helical" evidence="1">
    <location>
        <begin position="157"/>
        <end position="177"/>
    </location>
</feature>
<keyword evidence="3" id="KW-0012">Acyltransferase</keyword>
<feature type="transmembrane region" description="Helical" evidence="1">
    <location>
        <begin position="330"/>
        <end position="352"/>
    </location>
</feature>
<accession>A0A239FS24</accession>
<keyword evidence="1" id="KW-1133">Transmembrane helix</keyword>
<feature type="transmembrane region" description="Helical" evidence="1">
    <location>
        <begin position="20"/>
        <end position="40"/>
    </location>
</feature>
<keyword evidence="1" id="KW-0812">Transmembrane</keyword>
<keyword evidence="4" id="KW-1185">Reference proteome</keyword>
<dbReference type="PANTHER" id="PTHR23028">
    <property type="entry name" value="ACETYLTRANSFERASE"/>
    <property type="match status" value="1"/>
</dbReference>